<dbReference type="Proteomes" id="UP000287651">
    <property type="component" value="Unassembled WGS sequence"/>
</dbReference>
<gene>
    <name evidence="1" type="ORF">B296_00015413</name>
</gene>
<accession>A0A426XWH9</accession>
<dbReference type="EMBL" id="AMZH03016879">
    <property type="protein sequence ID" value="RRT43836.1"/>
    <property type="molecule type" value="Genomic_DNA"/>
</dbReference>
<protein>
    <submittedName>
        <fullName evidence="1">Uncharacterized protein</fullName>
    </submittedName>
</protein>
<reference evidence="1 2" key="1">
    <citation type="journal article" date="2014" name="Agronomy (Basel)">
        <title>A Draft Genome Sequence for Ensete ventricosum, the Drought-Tolerant Tree Against Hunger.</title>
        <authorList>
            <person name="Harrison J."/>
            <person name="Moore K.A."/>
            <person name="Paszkiewicz K."/>
            <person name="Jones T."/>
            <person name="Grant M."/>
            <person name="Ambacheew D."/>
            <person name="Muzemil S."/>
            <person name="Studholme D.J."/>
        </authorList>
    </citation>
    <scope>NUCLEOTIDE SEQUENCE [LARGE SCALE GENOMIC DNA]</scope>
</reference>
<organism evidence="1 2">
    <name type="scientific">Ensete ventricosum</name>
    <name type="common">Abyssinian banana</name>
    <name type="synonym">Musa ensete</name>
    <dbReference type="NCBI Taxonomy" id="4639"/>
    <lineage>
        <taxon>Eukaryota</taxon>
        <taxon>Viridiplantae</taxon>
        <taxon>Streptophyta</taxon>
        <taxon>Embryophyta</taxon>
        <taxon>Tracheophyta</taxon>
        <taxon>Spermatophyta</taxon>
        <taxon>Magnoliopsida</taxon>
        <taxon>Liliopsida</taxon>
        <taxon>Zingiberales</taxon>
        <taxon>Musaceae</taxon>
        <taxon>Ensete</taxon>
    </lineage>
</organism>
<proteinExistence type="predicted"/>
<dbReference type="AlphaFoldDB" id="A0A426XWH9"/>
<evidence type="ECO:0000313" key="2">
    <source>
        <dbReference type="Proteomes" id="UP000287651"/>
    </source>
</evidence>
<sequence length="63" mass="7062">MWCVSATYFGSGCSLLLVEQRTELWNGHESSLPIICLIALFIAQPERKLRTKESLAPGKKILN</sequence>
<comment type="caution">
    <text evidence="1">The sequence shown here is derived from an EMBL/GenBank/DDBJ whole genome shotgun (WGS) entry which is preliminary data.</text>
</comment>
<evidence type="ECO:0000313" key="1">
    <source>
        <dbReference type="EMBL" id="RRT43836.1"/>
    </source>
</evidence>
<name>A0A426XWH9_ENSVE</name>